<organism evidence="9 10">
    <name type="scientific">Plantactinospora sonchi</name>
    <dbReference type="NCBI Taxonomy" id="1544735"/>
    <lineage>
        <taxon>Bacteria</taxon>
        <taxon>Bacillati</taxon>
        <taxon>Actinomycetota</taxon>
        <taxon>Actinomycetes</taxon>
        <taxon>Micromonosporales</taxon>
        <taxon>Micromonosporaceae</taxon>
        <taxon>Plantactinospora</taxon>
    </lineage>
</organism>
<feature type="transmembrane region" description="Helical" evidence="7">
    <location>
        <begin position="38"/>
        <end position="60"/>
    </location>
</feature>
<evidence type="ECO:0000256" key="4">
    <source>
        <dbReference type="ARBA" id="ARBA00023136"/>
    </source>
</evidence>
<comment type="catalytic activity">
    <reaction evidence="7">
        <text>a peptidoglycan chain = a peptidoglycan chain with N-acetyl-1,6-anhydromuramyl-[peptide] at the reducing end + a peptidoglycan chain with N-acetylglucosamine at the non-reducing end.</text>
        <dbReference type="EC" id="4.2.2.29"/>
    </reaction>
</comment>
<evidence type="ECO:0000313" key="10">
    <source>
        <dbReference type="Proteomes" id="UP001332243"/>
    </source>
</evidence>
<dbReference type="Proteomes" id="UP001332243">
    <property type="component" value="Unassembled WGS sequence"/>
</dbReference>
<evidence type="ECO:0000256" key="6">
    <source>
        <dbReference type="ARBA" id="ARBA00023316"/>
    </source>
</evidence>
<evidence type="ECO:0000256" key="5">
    <source>
        <dbReference type="ARBA" id="ARBA00023239"/>
    </source>
</evidence>
<protein>
    <recommendedName>
        <fullName evidence="7">Endolytic murein transglycosylase</fullName>
        <ecNumber evidence="7">4.2.2.29</ecNumber>
    </recommendedName>
    <alternativeName>
        <fullName evidence="7">Peptidoglycan lytic transglycosylase</fullName>
    </alternativeName>
    <alternativeName>
        <fullName evidence="7">Peptidoglycan polymerization terminase</fullName>
    </alternativeName>
</protein>
<comment type="function">
    <text evidence="7">Functions as a peptidoglycan terminase that cleaves nascent peptidoglycan strands endolytically to terminate their elongation.</text>
</comment>
<dbReference type="InterPro" id="IPR003770">
    <property type="entry name" value="MLTG-like"/>
</dbReference>
<evidence type="ECO:0000256" key="8">
    <source>
        <dbReference type="SAM" id="MobiDB-lite"/>
    </source>
</evidence>
<dbReference type="Gene3D" id="3.30.160.60">
    <property type="entry name" value="Classic Zinc Finger"/>
    <property type="match status" value="1"/>
</dbReference>
<keyword evidence="3 7" id="KW-1133">Transmembrane helix</keyword>
<dbReference type="PANTHER" id="PTHR30518">
    <property type="entry name" value="ENDOLYTIC MUREIN TRANSGLYCOSYLASE"/>
    <property type="match status" value="1"/>
</dbReference>
<dbReference type="EMBL" id="JAZGQK010000023">
    <property type="protein sequence ID" value="MEE6261855.1"/>
    <property type="molecule type" value="Genomic_DNA"/>
</dbReference>
<keyword evidence="2 7" id="KW-0812">Transmembrane</keyword>
<evidence type="ECO:0000256" key="3">
    <source>
        <dbReference type="ARBA" id="ARBA00022989"/>
    </source>
</evidence>
<proteinExistence type="inferred from homology"/>
<evidence type="ECO:0000256" key="1">
    <source>
        <dbReference type="ARBA" id="ARBA00022475"/>
    </source>
</evidence>
<feature type="region of interest" description="Disordered" evidence="8">
    <location>
        <begin position="1"/>
        <end position="34"/>
    </location>
</feature>
<dbReference type="HAMAP" id="MF_02065">
    <property type="entry name" value="MltG"/>
    <property type="match status" value="1"/>
</dbReference>
<evidence type="ECO:0000256" key="7">
    <source>
        <dbReference type="HAMAP-Rule" id="MF_02065"/>
    </source>
</evidence>
<sequence length="407" mass="45275">MIDDFAFDEDMEKGRHRHGAQRKRNGKKKKRKSSRGRTVAALLMAFVLLGVLGGVGWYGFDRVQGYFITPDYDGDGSGEVRVQIAEGESLGQIASTLVEAGVVKSTKAFIEAADENSRSQNIQPGLYKVRKEMSAALALTALLDPKNKLTNLLTIREGRTAKQIYKLLSEHTKIPVKEFEAAAKDPEELGVPDFWFERKDGQKSKKSIEGFLFPDSYDFPPDSTAESILKQMVQRFLNVAEEIDFVKTVETKRGGISPYEALIVASLAQAEAGNKDDLGKIARVAYNRAYGDVLYCENGNGLMNCLEFDVGVNYYWELTDEKTKASKDMTDADLFDKNNPYRMHGRAGLTPTPINNPGKQALEGAMDPPPGKWLFFVAVDKEGHSEFAETNAEHERNIQKARENGVL</sequence>
<comment type="similarity">
    <text evidence="7">Belongs to the transglycosylase MltG family.</text>
</comment>
<dbReference type="NCBIfam" id="TIGR00247">
    <property type="entry name" value="endolytic transglycosylase MltG"/>
    <property type="match status" value="1"/>
</dbReference>
<reference evidence="9 10" key="1">
    <citation type="submission" date="2024-01" db="EMBL/GenBank/DDBJ databases">
        <title>Genome insights into Plantactinospora sonchi sp. nov.</title>
        <authorList>
            <person name="Wang L."/>
        </authorList>
    </citation>
    <scope>NUCLEOTIDE SEQUENCE [LARGE SCALE GENOMIC DNA]</scope>
    <source>
        <strain evidence="9 10">NEAU-QY2</strain>
    </source>
</reference>
<dbReference type="RefSeq" id="WP_331216937.1">
    <property type="nucleotide sequence ID" value="NZ_JAZGQK010000023.1"/>
</dbReference>
<evidence type="ECO:0000256" key="2">
    <source>
        <dbReference type="ARBA" id="ARBA00022692"/>
    </source>
</evidence>
<keyword evidence="10" id="KW-1185">Reference proteome</keyword>
<evidence type="ECO:0000313" key="9">
    <source>
        <dbReference type="EMBL" id="MEE6261855.1"/>
    </source>
</evidence>
<keyword evidence="5 7" id="KW-0456">Lyase</keyword>
<name>A0ABU7RZ88_9ACTN</name>
<dbReference type="Gene3D" id="3.30.1490.480">
    <property type="entry name" value="Endolytic murein transglycosylase"/>
    <property type="match status" value="1"/>
</dbReference>
<dbReference type="PANTHER" id="PTHR30518:SF2">
    <property type="entry name" value="ENDOLYTIC MUREIN TRANSGLYCOSYLASE"/>
    <property type="match status" value="1"/>
</dbReference>
<accession>A0ABU7RZ88</accession>
<gene>
    <name evidence="7 9" type="primary">mltG</name>
    <name evidence="9" type="ORF">V1633_25550</name>
</gene>
<keyword evidence="6 7" id="KW-0961">Cell wall biogenesis/degradation</keyword>
<keyword evidence="1 7" id="KW-1003">Cell membrane</keyword>
<feature type="site" description="Important for catalytic activity" evidence="7">
    <location>
        <position position="271"/>
    </location>
</feature>
<dbReference type="EC" id="4.2.2.29" evidence="7"/>
<feature type="compositionally biased region" description="Acidic residues" evidence="8">
    <location>
        <begin position="1"/>
        <end position="11"/>
    </location>
</feature>
<dbReference type="Pfam" id="PF02618">
    <property type="entry name" value="YceG"/>
    <property type="match status" value="1"/>
</dbReference>
<keyword evidence="4 7" id="KW-0472">Membrane</keyword>
<comment type="caution">
    <text evidence="9">The sequence shown here is derived from an EMBL/GenBank/DDBJ whole genome shotgun (WGS) entry which is preliminary data.</text>
</comment>
<feature type="compositionally biased region" description="Basic residues" evidence="8">
    <location>
        <begin position="14"/>
        <end position="34"/>
    </location>
</feature>
<comment type="subcellular location">
    <subcellularLocation>
        <location evidence="7">Cell membrane</location>
        <topology evidence="7">Single-pass membrane protein</topology>
    </subcellularLocation>
</comment>